<keyword evidence="2" id="KW-0732">Signal</keyword>
<keyword evidence="1" id="KW-0719">Serine esterase</keyword>
<dbReference type="Pfam" id="PF07519">
    <property type="entry name" value="Tannase"/>
    <property type="match status" value="1"/>
</dbReference>
<keyword evidence="4" id="KW-1015">Disulfide bond</keyword>
<evidence type="ECO:0000256" key="2">
    <source>
        <dbReference type="ARBA" id="ARBA00022729"/>
    </source>
</evidence>
<dbReference type="InterPro" id="IPR011118">
    <property type="entry name" value="Tannase/feruloyl_esterase"/>
</dbReference>
<organism evidence="5 6">
    <name type="scientific">Gilliamella apicola</name>
    <dbReference type="NCBI Taxonomy" id="1196095"/>
    <lineage>
        <taxon>Bacteria</taxon>
        <taxon>Pseudomonadati</taxon>
        <taxon>Pseudomonadota</taxon>
        <taxon>Gammaproteobacteria</taxon>
        <taxon>Orbales</taxon>
        <taxon>Orbaceae</taxon>
        <taxon>Gilliamella</taxon>
    </lineage>
</organism>
<evidence type="ECO:0000313" key="5">
    <source>
        <dbReference type="EMBL" id="PXZ05367.1"/>
    </source>
</evidence>
<dbReference type="GO" id="GO:0052689">
    <property type="term" value="F:carboxylic ester hydrolase activity"/>
    <property type="evidence" value="ECO:0007669"/>
    <property type="project" value="UniProtKB-KW"/>
</dbReference>
<keyword evidence="6" id="KW-1185">Reference proteome</keyword>
<protein>
    <recommendedName>
        <fullName evidence="7">Tannase/feruloyl esterase family alpha/beta hydrolase</fullName>
    </recommendedName>
</protein>
<evidence type="ECO:0000256" key="1">
    <source>
        <dbReference type="ARBA" id="ARBA00022487"/>
    </source>
</evidence>
<keyword evidence="3" id="KW-0378">Hydrolase</keyword>
<dbReference type="STRING" id="1196095.GAPWK_0905"/>
<dbReference type="AlphaFoldDB" id="A0A2V4EAF7"/>
<sequence>MEFYLALGVDHCNGGDGPDTINGFESLVNWVEKKEVPTRLIAQKIENGQVTIQRPLYQYPEKTIYSGKGDTNNLENFVCQ</sequence>
<proteinExistence type="predicted"/>
<comment type="caution">
    <text evidence="5">The sequence shown here is derived from an EMBL/GenBank/DDBJ whole genome shotgun (WGS) entry which is preliminary data.</text>
</comment>
<evidence type="ECO:0000256" key="3">
    <source>
        <dbReference type="ARBA" id="ARBA00022801"/>
    </source>
</evidence>
<dbReference type="PANTHER" id="PTHR33938">
    <property type="entry name" value="FERULOYL ESTERASE B-RELATED"/>
    <property type="match status" value="1"/>
</dbReference>
<gene>
    <name evidence="5" type="ORF">DKK70_12345</name>
</gene>
<evidence type="ECO:0000313" key="6">
    <source>
        <dbReference type="Proteomes" id="UP000247932"/>
    </source>
</evidence>
<accession>A0A2V4EAF7</accession>
<dbReference type="PANTHER" id="PTHR33938:SF15">
    <property type="entry name" value="FERULOYL ESTERASE B-RELATED"/>
    <property type="match status" value="1"/>
</dbReference>
<dbReference type="Proteomes" id="UP000247932">
    <property type="component" value="Unassembled WGS sequence"/>
</dbReference>
<evidence type="ECO:0000256" key="4">
    <source>
        <dbReference type="ARBA" id="ARBA00023157"/>
    </source>
</evidence>
<reference evidence="5 6" key="1">
    <citation type="submission" date="2018-05" db="EMBL/GenBank/DDBJ databases">
        <title>Reference genomes for bee gut microbiota database.</title>
        <authorList>
            <person name="Ellegaard K.M."/>
        </authorList>
    </citation>
    <scope>NUCLEOTIDE SEQUENCE [LARGE SCALE GENOMIC DNA]</scope>
    <source>
        <strain evidence="5 6">ESL0182</strain>
    </source>
</reference>
<evidence type="ECO:0008006" key="7">
    <source>
        <dbReference type="Google" id="ProtNLM"/>
    </source>
</evidence>
<dbReference type="RefSeq" id="WP_110434282.1">
    <property type="nucleotide sequence ID" value="NZ_QGLR01000013.1"/>
</dbReference>
<dbReference type="EMBL" id="QGLR01000013">
    <property type="protein sequence ID" value="PXZ05367.1"/>
    <property type="molecule type" value="Genomic_DNA"/>
</dbReference>
<dbReference type="OrthoDB" id="7197884at2"/>
<name>A0A2V4EAF7_9GAMM</name>